<proteinExistence type="predicted"/>
<dbReference type="SUPFAM" id="SSF55729">
    <property type="entry name" value="Acyl-CoA N-acyltransferases (Nat)"/>
    <property type="match status" value="1"/>
</dbReference>
<name>A0A9W9M6Q5_9EURO</name>
<dbReference type="InterPro" id="IPR016181">
    <property type="entry name" value="Acyl_CoA_acyltransferase"/>
</dbReference>
<comment type="caution">
    <text evidence="2">The sequence shown here is derived from an EMBL/GenBank/DDBJ whole genome shotgun (WGS) entry which is preliminary data.</text>
</comment>
<evidence type="ECO:0000313" key="2">
    <source>
        <dbReference type="EMBL" id="KAJ5191801.1"/>
    </source>
</evidence>
<dbReference type="GeneID" id="83185143"/>
<evidence type="ECO:0000313" key="3">
    <source>
        <dbReference type="Proteomes" id="UP001150904"/>
    </source>
</evidence>
<dbReference type="PANTHER" id="PTHR43441">
    <property type="entry name" value="RIBOSOMAL-PROTEIN-SERINE ACETYLTRANSFERASE"/>
    <property type="match status" value="1"/>
</dbReference>
<dbReference type="PANTHER" id="PTHR43441:SF5">
    <property type="entry name" value="FAMILY ACETYLTRANSFERASE, PUTATIVE-RELATED"/>
    <property type="match status" value="1"/>
</dbReference>
<organism evidence="2 3">
    <name type="scientific">Penicillium cinerascens</name>
    <dbReference type="NCBI Taxonomy" id="70096"/>
    <lineage>
        <taxon>Eukaryota</taxon>
        <taxon>Fungi</taxon>
        <taxon>Dikarya</taxon>
        <taxon>Ascomycota</taxon>
        <taxon>Pezizomycotina</taxon>
        <taxon>Eurotiomycetes</taxon>
        <taxon>Eurotiomycetidae</taxon>
        <taxon>Eurotiales</taxon>
        <taxon>Aspergillaceae</taxon>
        <taxon>Penicillium</taxon>
    </lineage>
</organism>
<dbReference type="GO" id="GO:0008999">
    <property type="term" value="F:protein-N-terminal-alanine acetyltransferase activity"/>
    <property type="evidence" value="ECO:0007669"/>
    <property type="project" value="TreeGrafter"/>
</dbReference>
<dbReference type="GO" id="GO:1990189">
    <property type="term" value="F:protein N-terminal-serine acetyltransferase activity"/>
    <property type="evidence" value="ECO:0007669"/>
    <property type="project" value="TreeGrafter"/>
</dbReference>
<dbReference type="AlphaFoldDB" id="A0A9W9M6Q5"/>
<protein>
    <submittedName>
        <fullName evidence="2">Acyl-CoA N-acyltransferase</fullName>
    </submittedName>
</protein>
<feature type="domain" description="N-acetyltransferase" evidence="1">
    <location>
        <begin position="14"/>
        <end position="165"/>
    </location>
</feature>
<dbReference type="Proteomes" id="UP001150904">
    <property type="component" value="Unassembled WGS sequence"/>
</dbReference>
<keyword evidence="3" id="KW-1185">Reference proteome</keyword>
<accession>A0A9W9M6Q5</accession>
<dbReference type="Gene3D" id="3.40.630.30">
    <property type="match status" value="1"/>
</dbReference>
<dbReference type="InterPro" id="IPR000182">
    <property type="entry name" value="GNAT_dom"/>
</dbReference>
<dbReference type="OrthoDB" id="41238at2759"/>
<sequence length="228" mass="25523">MSFYYEQRRLGNDRVALEPFDPSLHTAKFVEEKRAQPEILTYLSFPAGETEEEFKDFYEKYINSPPSDCLYAIIDKANPEKDFNANYAGAIALATTNRENASTEIGIIVFPAFQRSHVSSNAIGLLLQYTLDPPSAGGLGLRRVEWKCHAGNESSRRAALRMGFELEGILRWERAFPGGAVGLSVDALEKRNGTSGEAPGRHTAIFSIVWDEWDEKRAKVVGIMERKS</sequence>
<reference evidence="2" key="1">
    <citation type="submission" date="2022-12" db="EMBL/GenBank/DDBJ databases">
        <authorList>
            <person name="Petersen C."/>
        </authorList>
    </citation>
    <scope>NUCLEOTIDE SEQUENCE</scope>
    <source>
        <strain evidence="2">IBT 15544</strain>
    </source>
</reference>
<dbReference type="EMBL" id="JAPQKR010000016">
    <property type="protein sequence ID" value="KAJ5191801.1"/>
    <property type="molecule type" value="Genomic_DNA"/>
</dbReference>
<dbReference type="RefSeq" id="XP_058304741.1">
    <property type="nucleotide sequence ID" value="XM_058457842.1"/>
</dbReference>
<dbReference type="InterPro" id="IPR051908">
    <property type="entry name" value="Ribosomal_N-acetyltransferase"/>
</dbReference>
<dbReference type="Pfam" id="PF13302">
    <property type="entry name" value="Acetyltransf_3"/>
    <property type="match status" value="1"/>
</dbReference>
<reference evidence="2" key="2">
    <citation type="journal article" date="2023" name="IMA Fungus">
        <title>Comparative genomic study of the Penicillium genus elucidates a diverse pangenome and 15 lateral gene transfer events.</title>
        <authorList>
            <person name="Petersen C."/>
            <person name="Sorensen T."/>
            <person name="Nielsen M.R."/>
            <person name="Sondergaard T.E."/>
            <person name="Sorensen J.L."/>
            <person name="Fitzpatrick D.A."/>
            <person name="Frisvad J.C."/>
            <person name="Nielsen K.L."/>
        </authorList>
    </citation>
    <scope>NUCLEOTIDE SEQUENCE</scope>
    <source>
        <strain evidence="2">IBT 15544</strain>
    </source>
</reference>
<evidence type="ECO:0000259" key="1">
    <source>
        <dbReference type="Pfam" id="PF13302"/>
    </source>
</evidence>
<gene>
    <name evidence="2" type="ORF">N7498_010786</name>
</gene>